<sequence>MGSRLKQQRGGRRGGQSIKEEEEGKGKQCEEEEGEEASGPRGEASKWESPHHHVAGSRGLCWRRPNPRTSSSFPPRPLRYFFLYSLHSFRRRRSRSRRERREQRQSSQAQVRCAVRAAARGAAHVGGGALAAAVVVVAPVASWAWSARFYRRRMATGESDSDLGGRGQVEVAKRIRLEASAVKDFRLVALFVTPPSRGAPPSHAHPLRRGSLLPQATAATTSSREQRAQAVSVTAGSSHRHGSLLHQATAATTSSREQCAQGVSVTAGSSHHRRRRGSVRETPSPSSIHARCRCRRRGSVHKTLPLSSWIRRARGRDANIVGPSLPSPGPPPQRGRDAACCSRELRHRRVCELVDPEEEVLGRENGFGTLGKKEEGSGWRCGVQLNAYYSPYTPWEIARV</sequence>
<keyword evidence="4" id="KW-1185">Reference proteome</keyword>
<reference evidence="3" key="1">
    <citation type="submission" date="2015-04" db="UniProtKB">
        <authorList>
            <consortium name="EnsemblPlants"/>
        </authorList>
    </citation>
    <scope>IDENTIFICATION</scope>
</reference>
<organism evidence="3">
    <name type="scientific">Oryza meridionalis</name>
    <dbReference type="NCBI Taxonomy" id="40149"/>
    <lineage>
        <taxon>Eukaryota</taxon>
        <taxon>Viridiplantae</taxon>
        <taxon>Streptophyta</taxon>
        <taxon>Embryophyta</taxon>
        <taxon>Tracheophyta</taxon>
        <taxon>Spermatophyta</taxon>
        <taxon>Magnoliopsida</taxon>
        <taxon>Liliopsida</taxon>
        <taxon>Poales</taxon>
        <taxon>Poaceae</taxon>
        <taxon>BOP clade</taxon>
        <taxon>Oryzoideae</taxon>
        <taxon>Oryzeae</taxon>
        <taxon>Oryzinae</taxon>
        <taxon>Oryza</taxon>
    </lineage>
</organism>
<evidence type="ECO:0000313" key="3">
    <source>
        <dbReference type="EnsemblPlants" id="OMERI03G27130.1"/>
    </source>
</evidence>
<evidence type="ECO:0000313" key="4">
    <source>
        <dbReference type="Proteomes" id="UP000008021"/>
    </source>
</evidence>
<feature type="compositionally biased region" description="Basic and acidic residues" evidence="1">
    <location>
        <begin position="18"/>
        <end position="29"/>
    </location>
</feature>
<evidence type="ECO:0000256" key="2">
    <source>
        <dbReference type="SAM" id="Phobius"/>
    </source>
</evidence>
<feature type="transmembrane region" description="Helical" evidence="2">
    <location>
        <begin position="122"/>
        <end position="145"/>
    </location>
</feature>
<keyword evidence="2" id="KW-1133">Transmembrane helix</keyword>
<feature type="region of interest" description="Disordered" evidence="1">
    <location>
        <begin position="251"/>
        <end position="290"/>
    </location>
</feature>
<keyword evidence="2" id="KW-0472">Membrane</keyword>
<feature type="region of interest" description="Disordered" evidence="1">
    <location>
        <begin position="317"/>
        <end position="337"/>
    </location>
</feature>
<keyword evidence="2" id="KW-0812">Transmembrane</keyword>
<dbReference type="Proteomes" id="UP000008021">
    <property type="component" value="Chromosome 3"/>
</dbReference>
<reference evidence="3" key="2">
    <citation type="submission" date="2018-05" db="EMBL/GenBank/DDBJ databases">
        <title>OmerRS3 (Oryza meridionalis Reference Sequence Version 3).</title>
        <authorList>
            <person name="Zhang J."/>
            <person name="Kudrna D."/>
            <person name="Lee S."/>
            <person name="Talag J."/>
            <person name="Welchert J."/>
            <person name="Wing R.A."/>
        </authorList>
    </citation>
    <scope>NUCLEOTIDE SEQUENCE [LARGE SCALE GENOMIC DNA]</scope>
    <source>
        <strain evidence="3">cv. OR44</strain>
    </source>
</reference>
<dbReference type="Gramene" id="OMERI03G27130.1">
    <property type="protein sequence ID" value="OMERI03G27130.1"/>
    <property type="gene ID" value="OMERI03G27130"/>
</dbReference>
<dbReference type="EnsemblPlants" id="OMERI03G27130.1">
    <property type="protein sequence ID" value="OMERI03G27130.1"/>
    <property type="gene ID" value="OMERI03G27130"/>
</dbReference>
<feature type="compositionally biased region" description="Polar residues" evidence="1">
    <location>
        <begin position="251"/>
        <end position="267"/>
    </location>
</feature>
<dbReference type="HOGENOM" id="CLU_689616_0_0_1"/>
<protein>
    <submittedName>
        <fullName evidence="3">Uncharacterized protein</fullName>
    </submittedName>
</protein>
<feature type="region of interest" description="Disordered" evidence="1">
    <location>
        <begin position="1"/>
        <end position="51"/>
    </location>
</feature>
<feature type="compositionally biased region" description="Basic residues" evidence="1">
    <location>
        <begin position="1"/>
        <end position="12"/>
    </location>
</feature>
<name>A0A0E0D541_9ORYZ</name>
<evidence type="ECO:0000256" key="1">
    <source>
        <dbReference type="SAM" id="MobiDB-lite"/>
    </source>
</evidence>
<proteinExistence type="predicted"/>
<dbReference type="AlphaFoldDB" id="A0A0E0D541"/>
<accession>A0A0E0D541</accession>